<dbReference type="InterPro" id="IPR044862">
    <property type="entry name" value="Pro_4_hyd_alph_FE2OG_OXY"/>
</dbReference>
<dbReference type="AlphaFoldDB" id="A0A813JEQ6"/>
<dbReference type="InterPro" id="IPR005123">
    <property type="entry name" value="Oxoglu/Fe-dep_dioxygenase_dom"/>
</dbReference>
<accession>A0A813JEQ6</accession>
<evidence type="ECO:0000256" key="6">
    <source>
        <dbReference type="SAM" id="MobiDB-lite"/>
    </source>
</evidence>
<reference evidence="8" key="1">
    <citation type="submission" date="2021-02" db="EMBL/GenBank/DDBJ databases">
        <authorList>
            <person name="Dougan E. K."/>
            <person name="Rhodes N."/>
            <person name="Thang M."/>
            <person name="Chan C."/>
        </authorList>
    </citation>
    <scope>NUCLEOTIDE SEQUENCE</scope>
</reference>
<dbReference type="GO" id="GO:0005506">
    <property type="term" value="F:iron ion binding"/>
    <property type="evidence" value="ECO:0007669"/>
    <property type="project" value="InterPro"/>
</dbReference>
<proteinExistence type="predicted"/>
<comment type="cofactor">
    <cofactor evidence="1">
        <name>L-ascorbate</name>
        <dbReference type="ChEBI" id="CHEBI:38290"/>
    </cofactor>
</comment>
<evidence type="ECO:0000256" key="2">
    <source>
        <dbReference type="ARBA" id="ARBA00022723"/>
    </source>
</evidence>
<evidence type="ECO:0000256" key="1">
    <source>
        <dbReference type="ARBA" id="ARBA00001961"/>
    </source>
</evidence>
<evidence type="ECO:0000256" key="4">
    <source>
        <dbReference type="ARBA" id="ARBA00023002"/>
    </source>
</evidence>
<dbReference type="EMBL" id="CAJNNW010025672">
    <property type="protein sequence ID" value="CAE8678243.1"/>
    <property type="molecule type" value="Genomic_DNA"/>
</dbReference>
<dbReference type="Proteomes" id="UP000626109">
    <property type="component" value="Unassembled WGS sequence"/>
</dbReference>
<organism evidence="8 9">
    <name type="scientific">Polarella glacialis</name>
    <name type="common">Dinoflagellate</name>
    <dbReference type="NCBI Taxonomy" id="89957"/>
    <lineage>
        <taxon>Eukaryota</taxon>
        <taxon>Sar</taxon>
        <taxon>Alveolata</taxon>
        <taxon>Dinophyceae</taxon>
        <taxon>Suessiales</taxon>
        <taxon>Suessiaceae</taxon>
        <taxon>Polarella</taxon>
    </lineage>
</organism>
<feature type="region of interest" description="Disordered" evidence="6">
    <location>
        <begin position="356"/>
        <end position="376"/>
    </location>
</feature>
<dbReference type="PANTHER" id="PTHR14650">
    <property type="entry name" value="PROLYL HYDROXYLASE-RELATED"/>
    <property type="match status" value="1"/>
</dbReference>
<keyword evidence="5" id="KW-0408">Iron</keyword>
<keyword evidence="2" id="KW-0479">Metal-binding</keyword>
<feature type="domain" description="Fe2OG dioxygenase" evidence="7">
    <location>
        <begin position="246"/>
        <end position="352"/>
    </location>
</feature>
<feature type="region of interest" description="Disordered" evidence="6">
    <location>
        <begin position="19"/>
        <end position="42"/>
    </location>
</feature>
<evidence type="ECO:0000256" key="5">
    <source>
        <dbReference type="ARBA" id="ARBA00023004"/>
    </source>
</evidence>
<dbReference type="InterPro" id="IPR006620">
    <property type="entry name" value="Pro_4_hyd_alph"/>
</dbReference>
<keyword evidence="3" id="KW-0223">Dioxygenase</keyword>
<feature type="non-terminal residue" evidence="8">
    <location>
        <position position="376"/>
    </location>
</feature>
<dbReference type="SMART" id="SM00702">
    <property type="entry name" value="P4Hc"/>
    <property type="match status" value="1"/>
</dbReference>
<evidence type="ECO:0000313" key="9">
    <source>
        <dbReference type="Proteomes" id="UP000626109"/>
    </source>
</evidence>
<feature type="compositionally biased region" description="Low complexity" evidence="6">
    <location>
        <begin position="33"/>
        <end position="42"/>
    </location>
</feature>
<evidence type="ECO:0000259" key="7">
    <source>
        <dbReference type="PROSITE" id="PS51471"/>
    </source>
</evidence>
<dbReference type="Gene3D" id="2.60.120.620">
    <property type="entry name" value="q2cbj1_9rhob like domain"/>
    <property type="match status" value="1"/>
</dbReference>
<evidence type="ECO:0000256" key="3">
    <source>
        <dbReference type="ARBA" id="ARBA00022964"/>
    </source>
</evidence>
<protein>
    <recommendedName>
        <fullName evidence="7">Fe2OG dioxygenase domain-containing protein</fullName>
    </recommendedName>
</protein>
<dbReference type="Pfam" id="PF13640">
    <property type="entry name" value="2OG-FeII_Oxy_3"/>
    <property type="match status" value="1"/>
</dbReference>
<evidence type="ECO:0000313" key="8">
    <source>
        <dbReference type="EMBL" id="CAE8678243.1"/>
    </source>
</evidence>
<dbReference type="GO" id="GO:0031418">
    <property type="term" value="F:L-ascorbic acid binding"/>
    <property type="evidence" value="ECO:0007669"/>
    <property type="project" value="InterPro"/>
</dbReference>
<dbReference type="GO" id="GO:0016705">
    <property type="term" value="F:oxidoreductase activity, acting on paired donors, with incorporation or reduction of molecular oxygen"/>
    <property type="evidence" value="ECO:0007669"/>
    <property type="project" value="InterPro"/>
</dbReference>
<sequence>QSKPSLHPCCLGAMAPSSAVRRKGAAEKSPGKAATGETAEQEAATTVASAPASKGGATNIAVLIALWFGVLGAMAFRKFAHPAESQKQDEALMANMEVWASSTRVLPGALQTNVTCAGIPRGGDETDSSGHHLADVGDECGRPRRVGGCARFVVDGAIPETHVKELQGLVAWLIAEAWGGGAGPPTVVDLHAETISYKEQFVNLTALMDFKSIKYTPAQIASYQAVRELLRQQVAELFGVPQSALQHDLTFFSHINASKTAQTTHDEYWHSHVDTQQYGTFAYTALLYLSTQQEDFDGGEFIFEKGDGEVTAAVEPRLGRMVAFTSDAENPHRVLKVSRGVRIALTAAFTCSTEKAKSIEPFPRPPPESPLMTADD</sequence>
<gene>
    <name evidence="8" type="ORF">PGLA2088_LOCUS20700</name>
</gene>
<dbReference type="InterPro" id="IPR039210">
    <property type="entry name" value="OGFOD3"/>
</dbReference>
<dbReference type="GO" id="GO:0051213">
    <property type="term" value="F:dioxygenase activity"/>
    <property type="evidence" value="ECO:0007669"/>
    <property type="project" value="UniProtKB-KW"/>
</dbReference>
<dbReference type="PROSITE" id="PS51471">
    <property type="entry name" value="FE2OG_OXY"/>
    <property type="match status" value="1"/>
</dbReference>
<dbReference type="PANTHER" id="PTHR14650:SF1">
    <property type="entry name" value="2-OXOGLUTARATE AND IRON-DEPENDENT OXYGENASE DOMAIN-CONTAINING PROTEIN 3"/>
    <property type="match status" value="1"/>
</dbReference>
<comment type="caution">
    <text evidence="8">The sequence shown here is derived from an EMBL/GenBank/DDBJ whole genome shotgun (WGS) entry which is preliminary data.</text>
</comment>
<dbReference type="GO" id="GO:0016020">
    <property type="term" value="C:membrane"/>
    <property type="evidence" value="ECO:0007669"/>
    <property type="project" value="TreeGrafter"/>
</dbReference>
<name>A0A813JEQ6_POLGL</name>
<keyword evidence="4" id="KW-0560">Oxidoreductase</keyword>